<accession>A0A150GG75</accession>
<gene>
    <name evidence="1" type="ORF">GPECTOR_25g426</name>
</gene>
<dbReference type="InterPro" id="IPR036770">
    <property type="entry name" value="Ankyrin_rpt-contain_sf"/>
</dbReference>
<proteinExistence type="predicted"/>
<protein>
    <recommendedName>
        <fullName evidence="3">Ankyrin repeat domain-containing protein</fullName>
    </recommendedName>
</protein>
<dbReference type="PANTHER" id="PTHR12393:SF6">
    <property type="entry name" value="SPHINGOMYELIN PHOSPHODIESTERASE 2"/>
    <property type="match status" value="1"/>
</dbReference>
<dbReference type="SUPFAM" id="SSF140860">
    <property type="entry name" value="Pseudo ankyrin repeat-like"/>
    <property type="match status" value="1"/>
</dbReference>
<reference evidence="2" key="1">
    <citation type="journal article" date="2016" name="Nat. Commun.">
        <title>The Gonium pectorale genome demonstrates co-option of cell cycle regulation during the evolution of multicellularity.</title>
        <authorList>
            <person name="Hanschen E.R."/>
            <person name="Marriage T.N."/>
            <person name="Ferris P.J."/>
            <person name="Hamaji T."/>
            <person name="Toyoda A."/>
            <person name="Fujiyama A."/>
            <person name="Neme R."/>
            <person name="Noguchi H."/>
            <person name="Minakuchi Y."/>
            <person name="Suzuki M."/>
            <person name="Kawai-Toyooka H."/>
            <person name="Smith D.R."/>
            <person name="Sparks H."/>
            <person name="Anderson J."/>
            <person name="Bakaric R."/>
            <person name="Luria V."/>
            <person name="Karger A."/>
            <person name="Kirschner M.W."/>
            <person name="Durand P.M."/>
            <person name="Michod R.E."/>
            <person name="Nozaki H."/>
            <person name="Olson B.J."/>
        </authorList>
    </citation>
    <scope>NUCLEOTIDE SEQUENCE [LARGE SCALE GENOMIC DNA]</scope>
    <source>
        <strain evidence="2">NIES-2863</strain>
    </source>
</reference>
<dbReference type="EMBL" id="LSYV01000026">
    <property type="protein sequence ID" value="KXZ48841.1"/>
    <property type="molecule type" value="Genomic_DNA"/>
</dbReference>
<comment type="caution">
    <text evidence="1">The sequence shown here is derived from an EMBL/GenBank/DDBJ whole genome shotgun (WGS) entry which is preliminary data.</text>
</comment>
<evidence type="ECO:0008006" key="3">
    <source>
        <dbReference type="Google" id="ProtNLM"/>
    </source>
</evidence>
<dbReference type="Gene3D" id="1.25.40.20">
    <property type="entry name" value="Ankyrin repeat-containing domain"/>
    <property type="match status" value="1"/>
</dbReference>
<organism evidence="1 2">
    <name type="scientific">Gonium pectorale</name>
    <name type="common">Green alga</name>
    <dbReference type="NCBI Taxonomy" id="33097"/>
    <lineage>
        <taxon>Eukaryota</taxon>
        <taxon>Viridiplantae</taxon>
        <taxon>Chlorophyta</taxon>
        <taxon>core chlorophytes</taxon>
        <taxon>Chlorophyceae</taxon>
        <taxon>CS clade</taxon>
        <taxon>Chlamydomonadales</taxon>
        <taxon>Volvocaceae</taxon>
        <taxon>Gonium</taxon>
    </lineage>
</organism>
<dbReference type="OrthoDB" id="540955at2759"/>
<dbReference type="GO" id="GO:0005783">
    <property type="term" value="C:endoplasmic reticulum"/>
    <property type="evidence" value="ECO:0007669"/>
    <property type="project" value="TreeGrafter"/>
</dbReference>
<dbReference type="Proteomes" id="UP000075714">
    <property type="component" value="Unassembled WGS sequence"/>
</dbReference>
<dbReference type="GO" id="GO:0071944">
    <property type="term" value="C:cell periphery"/>
    <property type="evidence" value="ECO:0007669"/>
    <property type="project" value="TreeGrafter"/>
</dbReference>
<dbReference type="GO" id="GO:0046513">
    <property type="term" value="P:ceramide biosynthetic process"/>
    <property type="evidence" value="ECO:0007669"/>
    <property type="project" value="TreeGrafter"/>
</dbReference>
<evidence type="ECO:0000313" key="2">
    <source>
        <dbReference type="Proteomes" id="UP000075714"/>
    </source>
</evidence>
<dbReference type="PANTHER" id="PTHR12393">
    <property type="entry name" value="SPHINGOMYELIN PHOSPHODIESTERASE RELATED"/>
    <property type="match status" value="1"/>
</dbReference>
<sequence>MAAPPDVVRAAPNIWLPGLVERFASCLGPNFVACTLRQVNKATAEQFRGRPEYPSTVRLSQPVPQHAFAARWAPRGAMRDLTLTQRQRLLRLTAASGVVANLEVALGAVGVIPDSQLEEEILGAAAAGGLAAAVRCILGFGYGDTHVIGKTLCTAAGAGHQAVCEVLLADDRAPGVTADDVAAALRGGHSGLADWLLQQRWEGPISPADSLEPLGEEGCSELLRAATEGCDLPTLQSIHQRCSEVVNGDDGMVRIAASSRTTDWRAKVEWWELQLPPDWLYDDPGVCTAAARCPYAETRLAWLLGRGYSVERAATDAALGAGNAAALELLLRRGLLPEPRSVTEAARGGRLEALMKLAEYGCPVDAAEVALAALRQGPLSVLAWAVEELGASVQALATAATAWNVRNLDDPEVLRWLWRRGCPLNGSRVALLAARCGQLDALEWAAQELGASMRSDELMDAAGASGSIEVMAWLRERGCPWGPDTFAGAAGSGCEAALEWLAERGCPMVKSNPRRTAYRVGGRVYNGRAMPLMPDFEAASNNDLAALRCLARLGCPWGDLPGITTVFNSCLAHPCRPMPVLRLLVELGCPAVYYGRAPIPADVRKWLEAVKAEAEGVAQ</sequence>
<keyword evidence="2" id="KW-1185">Reference proteome</keyword>
<name>A0A150GG75_GONPE</name>
<dbReference type="AlphaFoldDB" id="A0A150GG75"/>
<evidence type="ECO:0000313" key="1">
    <source>
        <dbReference type="EMBL" id="KXZ48841.1"/>
    </source>
</evidence>
<dbReference type="GO" id="GO:0030149">
    <property type="term" value="P:sphingolipid catabolic process"/>
    <property type="evidence" value="ECO:0007669"/>
    <property type="project" value="TreeGrafter"/>
</dbReference>
<dbReference type="GO" id="GO:0016020">
    <property type="term" value="C:membrane"/>
    <property type="evidence" value="ECO:0007669"/>
    <property type="project" value="TreeGrafter"/>
</dbReference>
<dbReference type="GO" id="GO:0004620">
    <property type="term" value="F:phospholipase activity"/>
    <property type="evidence" value="ECO:0007669"/>
    <property type="project" value="TreeGrafter"/>
</dbReference>